<organism evidence="2 3">
    <name type="scientific">Flemingia macrophylla</name>
    <dbReference type="NCBI Taxonomy" id="520843"/>
    <lineage>
        <taxon>Eukaryota</taxon>
        <taxon>Viridiplantae</taxon>
        <taxon>Streptophyta</taxon>
        <taxon>Embryophyta</taxon>
        <taxon>Tracheophyta</taxon>
        <taxon>Spermatophyta</taxon>
        <taxon>Magnoliopsida</taxon>
        <taxon>eudicotyledons</taxon>
        <taxon>Gunneridae</taxon>
        <taxon>Pentapetalae</taxon>
        <taxon>rosids</taxon>
        <taxon>fabids</taxon>
        <taxon>Fabales</taxon>
        <taxon>Fabaceae</taxon>
        <taxon>Papilionoideae</taxon>
        <taxon>50 kb inversion clade</taxon>
        <taxon>NPAAA clade</taxon>
        <taxon>indigoferoid/millettioid clade</taxon>
        <taxon>Phaseoleae</taxon>
        <taxon>Flemingia</taxon>
    </lineage>
</organism>
<dbReference type="PANTHER" id="PTHR13318">
    <property type="entry name" value="PARTNER OF PAIRED, ISOFORM B-RELATED"/>
    <property type="match status" value="1"/>
</dbReference>
<feature type="domain" description="F-box/LRR-repeat protein 15-like leucin rich repeat" evidence="1">
    <location>
        <begin position="67"/>
        <end position="246"/>
    </location>
</feature>
<evidence type="ECO:0000259" key="1">
    <source>
        <dbReference type="Pfam" id="PF25372"/>
    </source>
</evidence>
<dbReference type="Gene3D" id="3.80.10.10">
    <property type="entry name" value="Ribonuclease Inhibitor"/>
    <property type="match status" value="4"/>
</dbReference>
<protein>
    <recommendedName>
        <fullName evidence="1">F-box/LRR-repeat protein 15-like leucin rich repeat domain-containing protein</fullName>
    </recommendedName>
</protein>
<name>A0ABD1L221_9FABA</name>
<dbReference type="InterPro" id="IPR006553">
    <property type="entry name" value="Leu-rich_rpt_Cys-con_subtyp"/>
</dbReference>
<keyword evidence="3" id="KW-1185">Reference proteome</keyword>
<dbReference type="Proteomes" id="UP001603857">
    <property type="component" value="Unassembled WGS sequence"/>
</dbReference>
<dbReference type="FunFam" id="3.80.10.10:FF:000276">
    <property type="entry name" value="F-box/LRR-repeat protein 3"/>
    <property type="match status" value="1"/>
</dbReference>
<feature type="domain" description="F-box/LRR-repeat protein 15-like leucin rich repeat" evidence="1">
    <location>
        <begin position="529"/>
        <end position="610"/>
    </location>
</feature>
<feature type="domain" description="F-box/LRR-repeat protein 15-like leucin rich repeat" evidence="1">
    <location>
        <begin position="349"/>
        <end position="474"/>
    </location>
</feature>
<dbReference type="SMART" id="SM00367">
    <property type="entry name" value="LRR_CC"/>
    <property type="match status" value="14"/>
</dbReference>
<dbReference type="InterPro" id="IPR001611">
    <property type="entry name" value="Leu-rich_rpt"/>
</dbReference>
<sequence>MEQPNSTNLFDHLARELICIILDHLLRDDDPFAAKSFSQVCKSFHALESTRRLKLKPRRLEYLGRILKRYRWISQLDLTLCPCVDDATLERLSLAWSSSLRRVDLSRTRLFSHVGVSSLALNCTCLVEIDLSNRADLTDLAAKAIANAVNLERLSLGRCKSITDLGIACVAVGCSRLRHVGLRWCIRITDFGAALIAIKCKQIRSFDLSYLPITEKCLHHILQLEHLEDLVLEHCIGIEDQGLATLQASCKSIKMLNLSKCQNISHIGIASLSKGAQNLEKLILSRSLVVTADLAKCLQSFPKLQLVKLDGCLGTMSGLKGIGNLCASLKELNLSKCAGVTDENLSFLVQTHKDLEKIDITCCGRITHASISSITNSCLRLTSLRMESCSMVSREGFLFIGQCQLLEELDVTDTEIDDQGLLSISRCTKLSNLKLGICLMITDIGLKHIASSCSELKHLDLYRSSRITDEGIVAISLGCPLLEVVNIAYNSNITDTSLVSLSKSQKLRTLEIRGCTRISPEGFSNIAARCKHLETLDIKSCYKINDTGMIQLAQYSQNLKQIKLSYCSVTDLGLIALASISCLQNLSIFHVEGLTSNGLVAFLLASQSLIKVKLHACFESLIPHQIKKYMEARGCVLLWRDKTLEASRWE</sequence>
<dbReference type="Pfam" id="PF13516">
    <property type="entry name" value="LRR_6"/>
    <property type="match status" value="2"/>
</dbReference>
<dbReference type="SUPFAM" id="SSF52047">
    <property type="entry name" value="RNI-like"/>
    <property type="match status" value="2"/>
</dbReference>
<evidence type="ECO:0000313" key="3">
    <source>
        <dbReference type="Proteomes" id="UP001603857"/>
    </source>
</evidence>
<dbReference type="AlphaFoldDB" id="A0ABD1L221"/>
<evidence type="ECO:0000313" key="2">
    <source>
        <dbReference type="EMBL" id="KAL2317408.1"/>
    </source>
</evidence>
<gene>
    <name evidence="2" type="ORF">Fmac_031284</name>
</gene>
<proteinExistence type="predicted"/>
<accession>A0ABD1L221</accession>
<dbReference type="InterPro" id="IPR057207">
    <property type="entry name" value="FBXL15_LRR"/>
</dbReference>
<reference evidence="2 3" key="1">
    <citation type="submission" date="2024-08" db="EMBL/GenBank/DDBJ databases">
        <title>Insights into the chromosomal genome structure of Flemingia macrophylla.</title>
        <authorList>
            <person name="Ding Y."/>
            <person name="Zhao Y."/>
            <person name="Bi W."/>
            <person name="Wu M."/>
            <person name="Zhao G."/>
            <person name="Gong Y."/>
            <person name="Li W."/>
            <person name="Zhang P."/>
        </authorList>
    </citation>
    <scope>NUCLEOTIDE SEQUENCE [LARGE SCALE GENOMIC DNA]</scope>
    <source>
        <strain evidence="2">DYQJB</strain>
        <tissue evidence="2">Leaf</tissue>
    </source>
</reference>
<comment type="caution">
    <text evidence="2">The sequence shown here is derived from an EMBL/GenBank/DDBJ whole genome shotgun (WGS) entry which is preliminary data.</text>
</comment>
<dbReference type="Pfam" id="PF25372">
    <property type="entry name" value="DUF7885"/>
    <property type="match status" value="3"/>
</dbReference>
<dbReference type="InterPro" id="IPR032675">
    <property type="entry name" value="LRR_dom_sf"/>
</dbReference>
<dbReference type="EMBL" id="JBGMDY010000011">
    <property type="protein sequence ID" value="KAL2317408.1"/>
    <property type="molecule type" value="Genomic_DNA"/>
</dbReference>